<reference evidence="4 5" key="1">
    <citation type="submission" date="2020-03" db="EMBL/GenBank/DDBJ databases">
        <title>Roseomonas selenitidurans sp. nov. isolated from urban soil.</title>
        <authorList>
            <person name="Liu H."/>
        </authorList>
    </citation>
    <scope>NUCLEOTIDE SEQUENCE [LARGE SCALE GENOMIC DNA]</scope>
    <source>
        <strain evidence="4 5">BU-1</strain>
    </source>
</reference>
<evidence type="ECO:0000256" key="2">
    <source>
        <dbReference type="ARBA" id="ARBA00023239"/>
    </source>
</evidence>
<evidence type="ECO:0000313" key="4">
    <source>
        <dbReference type="EMBL" id="NKC31463.1"/>
    </source>
</evidence>
<organism evidence="4 5">
    <name type="scientific">Falsiroseomonas selenitidurans</name>
    <dbReference type="NCBI Taxonomy" id="2716335"/>
    <lineage>
        <taxon>Bacteria</taxon>
        <taxon>Pseudomonadati</taxon>
        <taxon>Pseudomonadota</taxon>
        <taxon>Alphaproteobacteria</taxon>
        <taxon>Acetobacterales</taxon>
        <taxon>Roseomonadaceae</taxon>
        <taxon>Falsiroseomonas</taxon>
    </lineage>
</organism>
<accession>A0ABX1E6N1</accession>
<evidence type="ECO:0000256" key="3">
    <source>
        <dbReference type="SAM" id="Phobius"/>
    </source>
</evidence>
<protein>
    <recommendedName>
        <fullName evidence="6">Thiamine pyrophosphate enzyme N-terminal TPP-binding domain-containing protein</fullName>
    </recommendedName>
</protein>
<feature type="transmembrane region" description="Helical" evidence="3">
    <location>
        <begin position="53"/>
        <end position="83"/>
    </location>
</feature>
<name>A0ABX1E6N1_9PROT</name>
<dbReference type="Proteomes" id="UP000787635">
    <property type="component" value="Unassembled WGS sequence"/>
</dbReference>
<dbReference type="PANTHER" id="PTHR42818:SF1">
    <property type="entry name" value="SULFOPYRUVATE DECARBOXYLASE"/>
    <property type="match status" value="1"/>
</dbReference>
<keyword evidence="1" id="KW-0210">Decarboxylase</keyword>
<sequence>MSPDLSPEIVEEVARAGVTLVASLPDGWIADLIGRFDADARFRHVPVNREESAIGLCSGAFMAGTSALALMGASGFLTCVYALTKINYTYQIPLPILITLRGDVGDKAKYHVSNGLYLRPIIAAMAMPFVEVQSRTDLPAIGRAIRHSRTIARPVVIGLPRHVLKGAD</sequence>
<keyword evidence="2" id="KW-0456">Lyase</keyword>
<keyword evidence="3" id="KW-0812">Transmembrane</keyword>
<dbReference type="RefSeq" id="WP_168030487.1">
    <property type="nucleotide sequence ID" value="NZ_JAAVNE010000015.1"/>
</dbReference>
<comment type="caution">
    <text evidence="4">The sequence shown here is derived from an EMBL/GenBank/DDBJ whole genome shotgun (WGS) entry which is preliminary data.</text>
</comment>
<keyword evidence="3" id="KW-1133">Transmembrane helix</keyword>
<dbReference type="Gene3D" id="3.40.50.970">
    <property type="match status" value="1"/>
</dbReference>
<dbReference type="PANTHER" id="PTHR42818">
    <property type="entry name" value="SULFOPYRUVATE DECARBOXYLASE SUBUNIT ALPHA"/>
    <property type="match status" value="1"/>
</dbReference>
<evidence type="ECO:0000313" key="5">
    <source>
        <dbReference type="Proteomes" id="UP000787635"/>
    </source>
</evidence>
<keyword evidence="5" id="KW-1185">Reference proteome</keyword>
<evidence type="ECO:0008006" key="6">
    <source>
        <dbReference type="Google" id="ProtNLM"/>
    </source>
</evidence>
<dbReference type="SUPFAM" id="SSF52518">
    <property type="entry name" value="Thiamin diphosphate-binding fold (THDP-binding)"/>
    <property type="match status" value="1"/>
</dbReference>
<proteinExistence type="predicted"/>
<dbReference type="InterPro" id="IPR029061">
    <property type="entry name" value="THDP-binding"/>
</dbReference>
<gene>
    <name evidence="4" type="ORF">HEQ75_11380</name>
</gene>
<dbReference type="InterPro" id="IPR051818">
    <property type="entry name" value="TPP_dependent_decarboxylase"/>
</dbReference>
<keyword evidence="3" id="KW-0472">Membrane</keyword>
<evidence type="ECO:0000256" key="1">
    <source>
        <dbReference type="ARBA" id="ARBA00022793"/>
    </source>
</evidence>
<dbReference type="EMBL" id="JAAVNE010000015">
    <property type="protein sequence ID" value="NKC31463.1"/>
    <property type="molecule type" value="Genomic_DNA"/>
</dbReference>